<organism evidence="2 3">
    <name type="scientific">Eiseniibacteriota bacterium</name>
    <dbReference type="NCBI Taxonomy" id="2212470"/>
    <lineage>
        <taxon>Bacteria</taxon>
        <taxon>Candidatus Eiseniibacteriota</taxon>
    </lineage>
</organism>
<evidence type="ECO:0000313" key="3">
    <source>
        <dbReference type="Proteomes" id="UP000777784"/>
    </source>
</evidence>
<feature type="transmembrane region" description="Helical" evidence="1">
    <location>
        <begin position="316"/>
        <end position="333"/>
    </location>
</feature>
<comment type="caution">
    <text evidence="2">The sequence shown here is derived from an EMBL/GenBank/DDBJ whole genome shotgun (WGS) entry which is preliminary data.</text>
</comment>
<accession>A0A948W8F8</accession>
<feature type="transmembrane region" description="Helical" evidence="1">
    <location>
        <begin position="339"/>
        <end position="357"/>
    </location>
</feature>
<dbReference type="EMBL" id="JAHJDP010000097">
    <property type="protein sequence ID" value="MBU2692651.1"/>
    <property type="molecule type" value="Genomic_DNA"/>
</dbReference>
<sequence>MNPRHGQQSPHPARPQRSRIHRRFLRDFQAGGHLDLFLVAAVSSVLVIRFYLDITGYPKIGLGQLHIAHLLWGGLLMTTCVVLALSYLDRGARELAALVGGVGFGMFIDEVGKFVTRDNDYFFQPAPAIIYVIFIIVYLAVRSIHRERIATREEYLVNALKETEELALRDLSSEERDRALFYLEQSGSREPLAVGLRALLQNADLVSDRPGQAERWRRRAIDIYRRITELALFHTTLVLFFIGQLIVKLLYVALLLDKKGRIAIDRIPWPGRALTIHRMEGFADAALLGSSLLAAALVAAGVFLIRRSRLQAYRMFQRSILVSILFGQVFMFYREEWGALIGLAFNLFLFIALRYMIEREVSLSYEGISARDK</sequence>
<evidence type="ECO:0000256" key="1">
    <source>
        <dbReference type="SAM" id="Phobius"/>
    </source>
</evidence>
<keyword evidence="1" id="KW-0472">Membrane</keyword>
<proteinExistence type="predicted"/>
<feature type="transmembrane region" description="Helical" evidence="1">
    <location>
        <begin position="121"/>
        <end position="141"/>
    </location>
</feature>
<dbReference type="Proteomes" id="UP000777784">
    <property type="component" value="Unassembled WGS sequence"/>
</dbReference>
<feature type="transmembrane region" description="Helical" evidence="1">
    <location>
        <begin position="227"/>
        <end position="247"/>
    </location>
</feature>
<feature type="transmembrane region" description="Helical" evidence="1">
    <location>
        <begin position="95"/>
        <end position="115"/>
    </location>
</feature>
<gene>
    <name evidence="2" type="ORF">KJ970_17180</name>
</gene>
<name>A0A948W8F8_UNCEI</name>
<keyword evidence="1" id="KW-1133">Transmembrane helix</keyword>
<feature type="transmembrane region" description="Helical" evidence="1">
    <location>
        <begin position="32"/>
        <end position="52"/>
    </location>
</feature>
<feature type="transmembrane region" description="Helical" evidence="1">
    <location>
        <begin position="67"/>
        <end position="88"/>
    </location>
</feature>
<evidence type="ECO:0000313" key="2">
    <source>
        <dbReference type="EMBL" id="MBU2692651.1"/>
    </source>
</evidence>
<reference evidence="2" key="1">
    <citation type="submission" date="2021-05" db="EMBL/GenBank/DDBJ databases">
        <title>Energy efficiency and biological interactions define the core microbiome of deep oligotrophic groundwater.</title>
        <authorList>
            <person name="Mehrshad M."/>
            <person name="Lopez-Fernandez M."/>
            <person name="Bell E."/>
            <person name="Bernier-Latmani R."/>
            <person name="Bertilsson S."/>
            <person name="Dopson M."/>
        </authorList>
    </citation>
    <scope>NUCLEOTIDE SEQUENCE</scope>
    <source>
        <strain evidence="2">Modern_marine.mb.64</strain>
    </source>
</reference>
<keyword evidence="1" id="KW-0812">Transmembrane</keyword>
<feature type="transmembrane region" description="Helical" evidence="1">
    <location>
        <begin position="285"/>
        <end position="304"/>
    </location>
</feature>
<dbReference type="AlphaFoldDB" id="A0A948W8F8"/>
<protein>
    <submittedName>
        <fullName evidence="2">Uncharacterized protein</fullName>
    </submittedName>
</protein>